<keyword evidence="1" id="KW-0472">Membrane</keyword>
<dbReference type="EMBL" id="CP059154">
    <property type="protein sequence ID" value="QLK25642.1"/>
    <property type="molecule type" value="Genomic_DNA"/>
</dbReference>
<dbReference type="OrthoDB" id="350912at2157"/>
<dbReference type="AlphaFoldDB" id="A0A7D6GQ52"/>
<dbReference type="Proteomes" id="UP000510869">
    <property type="component" value="Chromosome"/>
</dbReference>
<protein>
    <submittedName>
        <fullName evidence="2">Uncharacterized protein</fullName>
    </submittedName>
</protein>
<evidence type="ECO:0000313" key="2">
    <source>
        <dbReference type="EMBL" id="QLK25642.1"/>
    </source>
</evidence>
<feature type="transmembrane region" description="Helical" evidence="1">
    <location>
        <begin position="12"/>
        <end position="32"/>
    </location>
</feature>
<evidence type="ECO:0000313" key="3">
    <source>
        <dbReference type="Proteomes" id="UP000510869"/>
    </source>
</evidence>
<gene>
    <name evidence="2" type="ORF">HYG81_16395</name>
</gene>
<sequence>MDNSQKKWGSATLPESSIVFTGLLLTIFGIIFRDSIGITSLLTALGIGLFIGGSVYIAVEGPELVRLTLAFVSLVAFQLVFFGGVVRWIGGIMIGTVIVSTSYSRLSK</sequence>
<keyword evidence="1" id="KW-1133">Transmembrane helix</keyword>
<accession>A0A7D6GQ52</accession>
<organism evidence="2 3">
    <name type="scientific">Natrinema zhouii</name>
    <dbReference type="NCBI Taxonomy" id="1710539"/>
    <lineage>
        <taxon>Archaea</taxon>
        <taxon>Methanobacteriati</taxon>
        <taxon>Methanobacteriota</taxon>
        <taxon>Stenosarchaea group</taxon>
        <taxon>Halobacteria</taxon>
        <taxon>Halobacteriales</taxon>
        <taxon>Natrialbaceae</taxon>
        <taxon>Natrinema</taxon>
    </lineage>
</organism>
<name>A0A7D6GQ52_9EURY</name>
<keyword evidence="3" id="KW-1185">Reference proteome</keyword>
<keyword evidence="1" id="KW-0812">Transmembrane</keyword>
<reference evidence="2 3" key="1">
    <citation type="submission" date="2020-07" db="EMBL/GenBank/DDBJ databases">
        <title>Natrinema (YPL30) sp. nov. and Haloterrigena xxxxxx (YPL8) sp. nov., isolated from a salt mine.</title>
        <authorList>
            <person name="Cui H."/>
        </authorList>
    </citation>
    <scope>NUCLEOTIDE SEQUENCE [LARGE SCALE GENOMIC DNA]</scope>
    <source>
        <strain evidence="2 3">YPL13</strain>
    </source>
</reference>
<feature type="transmembrane region" description="Helical" evidence="1">
    <location>
        <begin position="64"/>
        <end position="82"/>
    </location>
</feature>
<feature type="transmembrane region" description="Helical" evidence="1">
    <location>
        <begin position="38"/>
        <end position="57"/>
    </location>
</feature>
<proteinExistence type="predicted"/>
<evidence type="ECO:0000256" key="1">
    <source>
        <dbReference type="SAM" id="Phobius"/>
    </source>
</evidence>